<name>U6FU47_ECHGR</name>
<dbReference type="Proteomes" id="UP000492820">
    <property type="component" value="Unassembled WGS sequence"/>
</dbReference>
<dbReference type="EMBL" id="CBLN010004235">
    <property type="protein sequence ID" value="CDI70212.1"/>
    <property type="molecule type" value="Genomic_DNA"/>
</dbReference>
<dbReference type="AlphaFoldDB" id="U6FU47"/>
<protein>
    <submittedName>
        <fullName evidence="1 3">Uncharacterized protein</fullName>
    </submittedName>
</protein>
<reference evidence="3" key="2">
    <citation type="submission" date="2020-10" db="UniProtKB">
        <authorList>
            <consortium name="WormBaseParasite"/>
        </authorList>
    </citation>
    <scope>IDENTIFICATION</scope>
</reference>
<accession>U6FU47</accession>
<proteinExistence type="predicted"/>
<evidence type="ECO:0000313" key="3">
    <source>
        <dbReference type="WBParaSite" id="EgrG_002002300"/>
    </source>
</evidence>
<reference evidence="1 2" key="1">
    <citation type="journal article" date="2013" name="Nature">
        <title>The genomes of four tapeworm species reveal adaptations to parasitism.</title>
        <authorList>
            <person name="Tsai I.J."/>
            <person name="Zarowiecki M."/>
            <person name="Holroyd N."/>
            <person name="Garciarrubio A."/>
            <person name="Sanchez-Flores A."/>
            <person name="Brooks K.L."/>
            <person name="Tracey A."/>
            <person name="Bobes R.J."/>
            <person name="Fragoso G."/>
            <person name="Sciutto E."/>
            <person name="Aslett M."/>
            <person name="Beasley H."/>
            <person name="Bennett H.M."/>
            <person name="Cai J."/>
            <person name="Camicia F."/>
            <person name="Clark R."/>
            <person name="Cucher M."/>
            <person name="De Silva N."/>
            <person name="Day T.A."/>
            <person name="Deplazes P."/>
            <person name="Estrada K."/>
            <person name="Fernandez C."/>
            <person name="Holland P.W."/>
            <person name="Hou J."/>
            <person name="Hu S."/>
            <person name="Huckvale T."/>
            <person name="Hung S.S."/>
            <person name="Kamenetzky L."/>
            <person name="Keane J.A."/>
            <person name="Kiss F."/>
            <person name="Koziol U."/>
            <person name="Lambert O."/>
            <person name="Liu K."/>
            <person name="Luo X."/>
            <person name="Luo Y."/>
            <person name="Macchiaroli N."/>
            <person name="Nichol S."/>
            <person name="Paps J."/>
            <person name="Parkinson J."/>
            <person name="Pouchkina-Stantcheva N."/>
            <person name="Riddiford N."/>
            <person name="Rosenzvit M."/>
            <person name="Salinas G."/>
            <person name="Wasmuth J.D."/>
            <person name="Zamanian M."/>
            <person name="Zheng Y."/>
            <person name="Cai X."/>
            <person name="Soberon X."/>
            <person name="Olson P.D."/>
            <person name="Laclette J.P."/>
            <person name="Brehm K."/>
            <person name="Berriman M."/>
            <person name="Garciarrubio A."/>
            <person name="Bobes R.J."/>
            <person name="Fragoso G."/>
            <person name="Sanchez-Flores A."/>
            <person name="Estrada K."/>
            <person name="Cevallos M.A."/>
            <person name="Morett E."/>
            <person name="Gonzalez V."/>
            <person name="Portillo T."/>
            <person name="Ochoa-Leyva A."/>
            <person name="Jose M.V."/>
            <person name="Sciutto E."/>
            <person name="Landa A."/>
            <person name="Jimenez L."/>
            <person name="Valdes V."/>
            <person name="Carrero J.C."/>
            <person name="Larralde C."/>
            <person name="Morales-Montor J."/>
            <person name="Limon-Lason J."/>
            <person name="Soberon X."/>
            <person name="Laclette J.P."/>
        </authorList>
    </citation>
    <scope>NUCLEOTIDE SEQUENCE [LARGE SCALE GENOMIC DNA]</scope>
</reference>
<dbReference type="WBParaSite" id="EgrG_002002300">
    <property type="protein sequence ID" value="EgrG_002002300"/>
    <property type="gene ID" value="EgrG_002002300"/>
</dbReference>
<organism evidence="1">
    <name type="scientific">Echinococcus granulosus</name>
    <name type="common">Hydatid tapeworm</name>
    <dbReference type="NCBI Taxonomy" id="6210"/>
    <lineage>
        <taxon>Eukaryota</taxon>
        <taxon>Metazoa</taxon>
        <taxon>Spiralia</taxon>
        <taxon>Lophotrochozoa</taxon>
        <taxon>Platyhelminthes</taxon>
        <taxon>Cestoda</taxon>
        <taxon>Eucestoda</taxon>
        <taxon>Cyclophyllidea</taxon>
        <taxon>Taeniidae</taxon>
        <taxon>Echinococcus</taxon>
        <taxon>Echinococcus granulosus group</taxon>
    </lineage>
</organism>
<evidence type="ECO:0000313" key="2">
    <source>
        <dbReference type="Proteomes" id="UP000492820"/>
    </source>
</evidence>
<gene>
    <name evidence="1" type="ORF">EgrG_002002300</name>
</gene>
<sequence length="50" mass="5861">MNSTAPSSGKLWSYNREDIFLLYWQKICPQMSLTSPRHCSPMIQQTFLSH</sequence>
<evidence type="ECO:0000313" key="1">
    <source>
        <dbReference type="EMBL" id="CDI70212.1"/>
    </source>
</evidence>